<evidence type="ECO:0000313" key="2">
    <source>
        <dbReference type="EMBL" id="KAF2566219.1"/>
    </source>
</evidence>
<organism evidence="2 3">
    <name type="scientific">Brassica cretica</name>
    <name type="common">Mustard</name>
    <dbReference type="NCBI Taxonomy" id="69181"/>
    <lineage>
        <taxon>Eukaryota</taxon>
        <taxon>Viridiplantae</taxon>
        <taxon>Streptophyta</taxon>
        <taxon>Embryophyta</taxon>
        <taxon>Tracheophyta</taxon>
        <taxon>Spermatophyta</taxon>
        <taxon>Magnoliopsida</taxon>
        <taxon>eudicotyledons</taxon>
        <taxon>Gunneridae</taxon>
        <taxon>Pentapetalae</taxon>
        <taxon>rosids</taxon>
        <taxon>malvids</taxon>
        <taxon>Brassicales</taxon>
        <taxon>Brassicaceae</taxon>
        <taxon>Brassiceae</taxon>
        <taxon>Brassica</taxon>
    </lineage>
</organism>
<dbReference type="Proteomes" id="UP000712281">
    <property type="component" value="Unassembled WGS sequence"/>
</dbReference>
<feature type="compositionally biased region" description="Basic and acidic residues" evidence="1">
    <location>
        <begin position="59"/>
        <end position="75"/>
    </location>
</feature>
<evidence type="ECO:0000313" key="3">
    <source>
        <dbReference type="Proteomes" id="UP000712281"/>
    </source>
</evidence>
<comment type="caution">
    <text evidence="2">The sequence shown here is derived from an EMBL/GenBank/DDBJ whole genome shotgun (WGS) entry which is preliminary data.</text>
</comment>
<gene>
    <name evidence="2" type="ORF">F2Q68_00026965</name>
</gene>
<protein>
    <submittedName>
        <fullName evidence="2">Uncharacterized protein</fullName>
    </submittedName>
</protein>
<reference evidence="2" key="1">
    <citation type="submission" date="2019-12" db="EMBL/GenBank/DDBJ databases">
        <title>Genome sequencing and annotation of Brassica cretica.</title>
        <authorList>
            <person name="Studholme D.J."/>
            <person name="Sarris P.F."/>
        </authorList>
    </citation>
    <scope>NUCLEOTIDE SEQUENCE</scope>
    <source>
        <strain evidence="2">PFS-001/15</strain>
        <tissue evidence="2">Leaf</tissue>
    </source>
</reference>
<dbReference type="AlphaFoldDB" id="A0A8S9I8Z0"/>
<dbReference type="EMBL" id="QGKW02001911">
    <property type="protein sequence ID" value="KAF2566219.1"/>
    <property type="molecule type" value="Genomic_DNA"/>
</dbReference>
<name>A0A8S9I8Z0_BRACR</name>
<feature type="region of interest" description="Disordered" evidence="1">
    <location>
        <begin position="56"/>
        <end position="75"/>
    </location>
</feature>
<evidence type="ECO:0000256" key="1">
    <source>
        <dbReference type="SAM" id="MobiDB-lite"/>
    </source>
</evidence>
<sequence>MLSSLLLNTNAVVTSVRHCQLSQKIVYQGFPQTLSANVVEYPAAYARGEELLAPNLPRRLQDGIDDKSKRNQGDG</sequence>
<accession>A0A8S9I8Z0</accession>
<proteinExistence type="predicted"/>